<organism evidence="1 2">
    <name type="scientific">Mikania micrantha</name>
    <name type="common">bitter vine</name>
    <dbReference type="NCBI Taxonomy" id="192012"/>
    <lineage>
        <taxon>Eukaryota</taxon>
        <taxon>Viridiplantae</taxon>
        <taxon>Streptophyta</taxon>
        <taxon>Embryophyta</taxon>
        <taxon>Tracheophyta</taxon>
        <taxon>Spermatophyta</taxon>
        <taxon>Magnoliopsida</taxon>
        <taxon>eudicotyledons</taxon>
        <taxon>Gunneridae</taxon>
        <taxon>Pentapetalae</taxon>
        <taxon>asterids</taxon>
        <taxon>campanulids</taxon>
        <taxon>Asterales</taxon>
        <taxon>Asteraceae</taxon>
        <taxon>Asteroideae</taxon>
        <taxon>Heliantheae alliance</taxon>
        <taxon>Eupatorieae</taxon>
        <taxon>Mikania</taxon>
    </lineage>
</organism>
<evidence type="ECO:0000313" key="1">
    <source>
        <dbReference type="EMBL" id="KAD5961254.1"/>
    </source>
</evidence>
<name>A0A5N6P7N1_9ASTR</name>
<reference evidence="1 2" key="1">
    <citation type="submission" date="2019-05" db="EMBL/GenBank/DDBJ databases">
        <title>Mikania micrantha, genome provides insights into the molecular mechanism of rapid growth.</title>
        <authorList>
            <person name="Liu B."/>
        </authorList>
    </citation>
    <scope>NUCLEOTIDE SEQUENCE [LARGE SCALE GENOMIC DNA]</scope>
    <source>
        <strain evidence="1">NLD-2019</strain>
        <tissue evidence="1">Leaf</tissue>
    </source>
</reference>
<gene>
    <name evidence="1" type="ORF">E3N88_12727</name>
</gene>
<dbReference type="EMBL" id="SZYD01000006">
    <property type="protein sequence ID" value="KAD5961254.1"/>
    <property type="molecule type" value="Genomic_DNA"/>
</dbReference>
<accession>A0A5N6P7N1</accession>
<dbReference type="Proteomes" id="UP000326396">
    <property type="component" value="Linkage Group LG14"/>
</dbReference>
<dbReference type="AlphaFoldDB" id="A0A5N6P7N1"/>
<comment type="caution">
    <text evidence="1">The sequence shown here is derived from an EMBL/GenBank/DDBJ whole genome shotgun (WGS) entry which is preliminary data.</text>
</comment>
<protein>
    <submittedName>
        <fullName evidence="1">Uncharacterized protein</fullName>
    </submittedName>
</protein>
<keyword evidence="2" id="KW-1185">Reference proteome</keyword>
<evidence type="ECO:0000313" key="2">
    <source>
        <dbReference type="Proteomes" id="UP000326396"/>
    </source>
</evidence>
<proteinExistence type="predicted"/>
<sequence>MNSKDKGKKEANLATISSSHIRPRRLATTIATFRWVEPIDVLFIISSLYTHACLVVYHNEKKMVAIVMLPLADEAVNSSESDDVGGDSLSLVFWK</sequence>